<name>A0A9D3M4S7_ANGAN</name>
<protein>
    <submittedName>
        <fullName evidence="1">Uncharacterized protein</fullName>
    </submittedName>
</protein>
<organism evidence="1 2">
    <name type="scientific">Anguilla anguilla</name>
    <name type="common">European freshwater eel</name>
    <name type="synonym">Muraena anguilla</name>
    <dbReference type="NCBI Taxonomy" id="7936"/>
    <lineage>
        <taxon>Eukaryota</taxon>
        <taxon>Metazoa</taxon>
        <taxon>Chordata</taxon>
        <taxon>Craniata</taxon>
        <taxon>Vertebrata</taxon>
        <taxon>Euteleostomi</taxon>
        <taxon>Actinopterygii</taxon>
        <taxon>Neopterygii</taxon>
        <taxon>Teleostei</taxon>
        <taxon>Anguilliformes</taxon>
        <taxon>Anguillidae</taxon>
        <taxon>Anguilla</taxon>
    </lineage>
</organism>
<dbReference type="AlphaFoldDB" id="A0A9D3M4S7"/>
<comment type="caution">
    <text evidence="1">The sequence shown here is derived from an EMBL/GenBank/DDBJ whole genome shotgun (WGS) entry which is preliminary data.</text>
</comment>
<accession>A0A9D3M4S7</accession>
<dbReference type="Proteomes" id="UP001044222">
    <property type="component" value="Chromosome 9"/>
</dbReference>
<evidence type="ECO:0000313" key="2">
    <source>
        <dbReference type="Proteomes" id="UP001044222"/>
    </source>
</evidence>
<feature type="non-terminal residue" evidence="1">
    <location>
        <position position="1"/>
    </location>
</feature>
<evidence type="ECO:0000313" key="1">
    <source>
        <dbReference type="EMBL" id="KAG5841719.1"/>
    </source>
</evidence>
<keyword evidence="2" id="KW-1185">Reference proteome</keyword>
<proteinExistence type="predicted"/>
<gene>
    <name evidence="1" type="ORF">ANANG_G00169750</name>
</gene>
<reference evidence="1" key="1">
    <citation type="submission" date="2021-01" db="EMBL/GenBank/DDBJ databases">
        <title>A chromosome-scale assembly of European eel, Anguilla anguilla.</title>
        <authorList>
            <person name="Henkel C."/>
            <person name="Jong-Raadsen S.A."/>
            <person name="Dufour S."/>
            <person name="Weltzien F.-A."/>
            <person name="Palstra A.P."/>
            <person name="Pelster B."/>
            <person name="Spaink H.P."/>
            <person name="Van Den Thillart G.E."/>
            <person name="Jansen H."/>
            <person name="Zahm M."/>
            <person name="Klopp C."/>
            <person name="Cedric C."/>
            <person name="Louis A."/>
            <person name="Berthelot C."/>
            <person name="Parey E."/>
            <person name="Roest Crollius H."/>
            <person name="Montfort J."/>
            <person name="Robinson-Rechavi M."/>
            <person name="Bucao C."/>
            <person name="Bouchez O."/>
            <person name="Gislard M."/>
            <person name="Lluch J."/>
            <person name="Milhes M."/>
            <person name="Lampietro C."/>
            <person name="Lopez Roques C."/>
            <person name="Donnadieu C."/>
            <person name="Braasch I."/>
            <person name="Desvignes T."/>
            <person name="Postlethwait J."/>
            <person name="Bobe J."/>
            <person name="Guiguen Y."/>
            <person name="Dirks R."/>
        </authorList>
    </citation>
    <scope>NUCLEOTIDE SEQUENCE</scope>
    <source>
        <strain evidence="1">Tag_6206</strain>
        <tissue evidence="1">Liver</tissue>
    </source>
</reference>
<sequence length="178" mass="20778">MSKKRRVDFLECFFFLILNWSSRTSLLSIKGSYSYTSIRMFSHKHSNNIFVILHLKGLIRFYSFMLLIFQCCDWSKTFSTKNPMTQMSHIIVLLQTVRNGVSQQCFPSCTCHAAPFYGGILLTLEYLCRLWNVLAVERFCCGTFWLWNVSAVEHFGCGTFRLWNISTVEHFGCGTFRL</sequence>
<dbReference type="EMBL" id="JAFIRN010000009">
    <property type="protein sequence ID" value="KAG5841719.1"/>
    <property type="molecule type" value="Genomic_DNA"/>
</dbReference>